<dbReference type="InterPro" id="IPR013783">
    <property type="entry name" value="Ig-like_fold"/>
</dbReference>
<feature type="domain" description="Ig-like" evidence="3">
    <location>
        <begin position="45"/>
        <end position="114"/>
    </location>
</feature>
<dbReference type="Gene3D" id="2.60.40.10">
    <property type="entry name" value="Immunoglobulins"/>
    <property type="match status" value="1"/>
</dbReference>
<gene>
    <name evidence="4" type="ORF">QQF64_033567</name>
</gene>
<feature type="chain" id="PRO_5045752466" description="Ig-like domain-containing protein" evidence="2">
    <location>
        <begin position="29"/>
        <end position="254"/>
    </location>
</feature>
<dbReference type="SUPFAM" id="SSF48726">
    <property type="entry name" value="Immunoglobulin"/>
    <property type="match status" value="1"/>
</dbReference>
<keyword evidence="1" id="KW-0812">Transmembrane</keyword>
<dbReference type="EMBL" id="JAYMGO010000009">
    <property type="protein sequence ID" value="KAL1268204.1"/>
    <property type="molecule type" value="Genomic_DNA"/>
</dbReference>
<name>A0ABR3MU90_9TELE</name>
<accession>A0ABR3MU90</accession>
<evidence type="ECO:0000259" key="3">
    <source>
        <dbReference type="PROSITE" id="PS50835"/>
    </source>
</evidence>
<keyword evidence="1" id="KW-0472">Membrane</keyword>
<feature type="signal peptide" evidence="2">
    <location>
        <begin position="1"/>
        <end position="28"/>
    </location>
</feature>
<evidence type="ECO:0000313" key="5">
    <source>
        <dbReference type="Proteomes" id="UP001558613"/>
    </source>
</evidence>
<evidence type="ECO:0000313" key="4">
    <source>
        <dbReference type="EMBL" id="KAL1268204.1"/>
    </source>
</evidence>
<dbReference type="SMART" id="SM00409">
    <property type="entry name" value="IG"/>
    <property type="match status" value="1"/>
</dbReference>
<comment type="caution">
    <text evidence="4">The sequence shown here is derived from an EMBL/GenBank/DDBJ whole genome shotgun (WGS) entry which is preliminary data.</text>
</comment>
<sequence length="254" mass="28851">MEVLQTRILHLNLCVILTLLTNADYSKSNQEQSIRQHIKKTVSVGDTVRLHCNKTQFDDDFTWKINNSIIFRQISDINITTTNFSSNRIHIDPAAPRELTIHQIQASDAGNYSCYPAAIRWTLTARPESLNQMPLYRIIIISCSGVIMICLIITTSICIHRSCKNNKQSHREMGQDFSQAPARGRIQTQSSQYFERYNSVYGQSGSGMIVRHLQGSSQTFRVQYVRIVHPCSTWLCYQSSGVSNSGPYNNIAVE</sequence>
<dbReference type="Proteomes" id="UP001558613">
    <property type="component" value="Unassembled WGS sequence"/>
</dbReference>
<dbReference type="PROSITE" id="PS50835">
    <property type="entry name" value="IG_LIKE"/>
    <property type="match status" value="1"/>
</dbReference>
<keyword evidence="2" id="KW-0732">Signal</keyword>
<evidence type="ECO:0000256" key="1">
    <source>
        <dbReference type="SAM" id="Phobius"/>
    </source>
</evidence>
<dbReference type="InterPro" id="IPR007110">
    <property type="entry name" value="Ig-like_dom"/>
</dbReference>
<keyword evidence="5" id="KW-1185">Reference proteome</keyword>
<dbReference type="InterPro" id="IPR036179">
    <property type="entry name" value="Ig-like_dom_sf"/>
</dbReference>
<feature type="transmembrane region" description="Helical" evidence="1">
    <location>
        <begin position="135"/>
        <end position="159"/>
    </location>
</feature>
<organism evidence="4 5">
    <name type="scientific">Cirrhinus molitorella</name>
    <name type="common">mud carp</name>
    <dbReference type="NCBI Taxonomy" id="172907"/>
    <lineage>
        <taxon>Eukaryota</taxon>
        <taxon>Metazoa</taxon>
        <taxon>Chordata</taxon>
        <taxon>Craniata</taxon>
        <taxon>Vertebrata</taxon>
        <taxon>Euteleostomi</taxon>
        <taxon>Actinopterygii</taxon>
        <taxon>Neopterygii</taxon>
        <taxon>Teleostei</taxon>
        <taxon>Ostariophysi</taxon>
        <taxon>Cypriniformes</taxon>
        <taxon>Cyprinidae</taxon>
        <taxon>Labeoninae</taxon>
        <taxon>Labeonini</taxon>
        <taxon>Cirrhinus</taxon>
    </lineage>
</organism>
<proteinExistence type="predicted"/>
<evidence type="ECO:0000256" key="2">
    <source>
        <dbReference type="SAM" id="SignalP"/>
    </source>
</evidence>
<reference evidence="4 5" key="1">
    <citation type="submission" date="2023-09" db="EMBL/GenBank/DDBJ databases">
        <authorList>
            <person name="Wang M."/>
        </authorList>
    </citation>
    <scope>NUCLEOTIDE SEQUENCE [LARGE SCALE GENOMIC DNA]</scope>
    <source>
        <strain evidence="4">GT-2023</strain>
        <tissue evidence="4">Liver</tissue>
    </source>
</reference>
<keyword evidence="1" id="KW-1133">Transmembrane helix</keyword>
<dbReference type="InterPro" id="IPR003599">
    <property type="entry name" value="Ig_sub"/>
</dbReference>
<protein>
    <recommendedName>
        <fullName evidence="3">Ig-like domain-containing protein</fullName>
    </recommendedName>
</protein>